<accession>A0A1B4V025</accession>
<protein>
    <recommendedName>
        <fullName evidence="2">DUF2059 domain-containing protein</fullName>
    </recommendedName>
</protein>
<evidence type="ECO:0000259" key="2">
    <source>
        <dbReference type="Pfam" id="PF09832"/>
    </source>
</evidence>
<proteinExistence type="predicted"/>
<evidence type="ECO:0000313" key="4">
    <source>
        <dbReference type="Proteomes" id="UP000218899"/>
    </source>
</evidence>
<feature type="chain" id="PRO_5008571068" description="DUF2059 domain-containing protein" evidence="1">
    <location>
        <begin position="23"/>
        <end position="167"/>
    </location>
</feature>
<keyword evidence="4" id="KW-1185">Reference proteome</keyword>
<reference evidence="3 4" key="1">
    <citation type="submission" date="2015-08" db="EMBL/GenBank/DDBJ databases">
        <title>Complete genome sequence of Sulfurifustis variabilis.</title>
        <authorList>
            <person name="Miura A."/>
            <person name="Kojima H."/>
            <person name="Fukui M."/>
        </authorList>
    </citation>
    <scope>NUCLEOTIDE SEQUENCE [LARGE SCALE GENOMIC DNA]</scope>
    <source>
        <strain evidence="4">skN76</strain>
    </source>
</reference>
<gene>
    <name evidence="3" type="ORF">SVA_0187</name>
</gene>
<dbReference type="AlphaFoldDB" id="A0A1B4V025"/>
<dbReference type="Proteomes" id="UP000218899">
    <property type="component" value="Chromosome"/>
</dbReference>
<dbReference type="Pfam" id="PF09832">
    <property type="entry name" value="DUF2059"/>
    <property type="match status" value="1"/>
</dbReference>
<name>A0A1B4V025_9GAMM</name>
<dbReference type="EMBL" id="AP014936">
    <property type="protein sequence ID" value="BAU46769.1"/>
    <property type="molecule type" value="Genomic_DNA"/>
</dbReference>
<keyword evidence="1" id="KW-0732">Signal</keyword>
<organism evidence="3 4">
    <name type="scientific">Sulfurifustis variabilis</name>
    <dbReference type="NCBI Taxonomy" id="1675686"/>
    <lineage>
        <taxon>Bacteria</taxon>
        <taxon>Pseudomonadati</taxon>
        <taxon>Pseudomonadota</taxon>
        <taxon>Gammaproteobacteria</taxon>
        <taxon>Acidiferrobacterales</taxon>
        <taxon>Acidiferrobacteraceae</taxon>
        <taxon>Sulfurifustis</taxon>
    </lineage>
</organism>
<dbReference type="OrthoDB" id="191313at2"/>
<dbReference type="KEGG" id="sva:SVA_0187"/>
<feature type="domain" description="DUF2059" evidence="2">
    <location>
        <begin position="94"/>
        <end position="150"/>
    </location>
</feature>
<evidence type="ECO:0000313" key="3">
    <source>
        <dbReference type="EMBL" id="BAU46769.1"/>
    </source>
</evidence>
<dbReference type="RefSeq" id="WP_096457477.1">
    <property type="nucleotide sequence ID" value="NZ_AP014936.1"/>
</dbReference>
<evidence type="ECO:0000256" key="1">
    <source>
        <dbReference type="SAM" id="SignalP"/>
    </source>
</evidence>
<sequence length="167" mass="18540">MRKAVVVLLACLTVLSAGPLAAEDLTRAKRADTRKLLEATGALKVGQAMSEAVVRQMSEAIKQARPDIPPQMFDVLAEEVNQAIAEEMNAKDGLVDLMVVLYHKYFTHREIRELLAFYESPVGRKAGSLAPVMSKEGFAIGQRWGESLGPRINRRVQARFKQQGYEI</sequence>
<dbReference type="InterPro" id="IPR018637">
    <property type="entry name" value="DUF2059"/>
</dbReference>
<feature type="signal peptide" evidence="1">
    <location>
        <begin position="1"/>
        <end position="22"/>
    </location>
</feature>